<keyword evidence="2" id="KW-0240">DNA-directed RNA polymerase</keyword>
<dbReference type="GO" id="GO:0006351">
    <property type="term" value="P:DNA-templated transcription"/>
    <property type="evidence" value="ECO:0007669"/>
    <property type="project" value="InterPro"/>
</dbReference>
<organism evidence="8">
    <name type="scientific">viral metagenome</name>
    <dbReference type="NCBI Taxonomy" id="1070528"/>
    <lineage>
        <taxon>unclassified sequences</taxon>
        <taxon>metagenomes</taxon>
        <taxon>organismal metagenomes</taxon>
    </lineage>
</organism>
<dbReference type="Gene3D" id="1.10.150.390">
    <property type="match status" value="1"/>
</dbReference>
<dbReference type="InterPro" id="IPR007081">
    <property type="entry name" value="RNA_pol_Rpb1_5"/>
</dbReference>
<dbReference type="AlphaFoldDB" id="A0A6C0HDY3"/>
<dbReference type="PANTHER" id="PTHR19376:SF32">
    <property type="entry name" value="DNA-DIRECTED RNA POLYMERASE III SUBUNIT RPC1"/>
    <property type="match status" value="1"/>
</dbReference>
<dbReference type="InterPro" id="IPR045867">
    <property type="entry name" value="DNA-dir_RpoC_beta_prime"/>
</dbReference>
<dbReference type="EC" id="2.7.7.6" evidence="1"/>
<keyword evidence="3" id="KW-0808">Transferase</keyword>
<reference evidence="8" key="1">
    <citation type="journal article" date="2020" name="Nature">
        <title>Giant virus diversity and host interactions through global metagenomics.</title>
        <authorList>
            <person name="Schulz F."/>
            <person name="Roux S."/>
            <person name="Paez-Espino D."/>
            <person name="Jungbluth S."/>
            <person name="Walsh D.A."/>
            <person name="Denef V.J."/>
            <person name="McMahon K.D."/>
            <person name="Konstantinidis K.T."/>
            <person name="Eloe-Fadrosh E.A."/>
            <person name="Kyrpides N.C."/>
            <person name="Woyke T."/>
        </authorList>
    </citation>
    <scope>NUCLEOTIDE SEQUENCE</scope>
    <source>
        <strain evidence="8">GVMAG-M-3300023179-92</strain>
    </source>
</reference>
<evidence type="ECO:0000256" key="3">
    <source>
        <dbReference type="ARBA" id="ARBA00022679"/>
    </source>
</evidence>
<evidence type="ECO:0000256" key="6">
    <source>
        <dbReference type="ARBA" id="ARBA00048552"/>
    </source>
</evidence>
<dbReference type="SUPFAM" id="SSF64484">
    <property type="entry name" value="beta and beta-prime subunits of DNA dependent RNA-polymerase"/>
    <property type="match status" value="1"/>
</dbReference>
<feature type="domain" description="RNA polymerase Rpb1" evidence="7">
    <location>
        <begin position="69"/>
        <end position="412"/>
    </location>
</feature>
<dbReference type="Pfam" id="PF04998">
    <property type="entry name" value="RNA_pol_Rpb1_5"/>
    <property type="match status" value="1"/>
</dbReference>
<accession>A0A6C0HDY3</accession>
<evidence type="ECO:0000256" key="1">
    <source>
        <dbReference type="ARBA" id="ARBA00012418"/>
    </source>
</evidence>
<dbReference type="GO" id="GO:0003677">
    <property type="term" value="F:DNA binding"/>
    <property type="evidence" value="ECO:0007669"/>
    <property type="project" value="InterPro"/>
</dbReference>
<dbReference type="GO" id="GO:0003899">
    <property type="term" value="F:DNA-directed RNA polymerase activity"/>
    <property type="evidence" value="ECO:0007669"/>
    <property type="project" value="UniProtKB-EC"/>
</dbReference>
<evidence type="ECO:0000259" key="7">
    <source>
        <dbReference type="Pfam" id="PF04998"/>
    </source>
</evidence>
<dbReference type="GO" id="GO:0000428">
    <property type="term" value="C:DNA-directed RNA polymerase complex"/>
    <property type="evidence" value="ECO:0007669"/>
    <property type="project" value="UniProtKB-KW"/>
</dbReference>
<evidence type="ECO:0000256" key="2">
    <source>
        <dbReference type="ARBA" id="ARBA00022478"/>
    </source>
</evidence>
<proteinExistence type="predicted"/>
<protein>
    <recommendedName>
        <fullName evidence="1">DNA-directed RNA polymerase</fullName>
        <ecNumber evidence="1">2.7.7.6</ecNumber>
    </recommendedName>
</protein>
<name>A0A6C0HDY3_9ZZZZ</name>
<keyword evidence="5" id="KW-0804">Transcription</keyword>
<dbReference type="EMBL" id="MN739934">
    <property type="protein sequence ID" value="QHT78590.1"/>
    <property type="molecule type" value="Genomic_DNA"/>
</dbReference>
<sequence>MIKRELTSDEISDICSVIAPNKLYEREVAEAITFNLINNIKKQLKKTLVYPQIIPLLKEQIKNAYESSFLHPGESIGCIAASSIGEQNTQASLNSFHSAGIGKANLTTGVPRLKELLNASKDIKTPSCIIYLNSEFVNVKDLYSVKEICDKEFIYYNIKSIVKELKIEYRPPATDFENKYHNFFKIFYDSSFIQYDWRIRLTLSLEHIFRIKKSLSYIAGCIKLALSNNSKNSIEDTVSVVFYPDTTGIIDIWVSNNIDNPLNIIKKKQTKNTEELQGGFLFLINDDNKIYFFIKDVVIPLIYECPISGIYGIEECYFSEESNEEWSVTTKGSNFREIINHPIVIPYKCKSNNVWDVYEVYGIDAAKNFLEEEFFKNLPNLNKRHLDLLTASMTTNGKITSVSRYGIDRKQVGPLAKICFEQPFDNVIQAALYGEIDALEGASASVCVGKQIRSGTGIVHLYSKDDSQGPLSLSEQDRKLLTKYSKEQIDIANKKKIKHTVSSRDIMRILLDPWGPKNISAPKDIIKDDEEDFEMMY</sequence>
<evidence type="ECO:0000313" key="8">
    <source>
        <dbReference type="EMBL" id="QHT78590.1"/>
    </source>
</evidence>
<evidence type="ECO:0000256" key="5">
    <source>
        <dbReference type="ARBA" id="ARBA00023163"/>
    </source>
</evidence>
<evidence type="ECO:0000256" key="4">
    <source>
        <dbReference type="ARBA" id="ARBA00022695"/>
    </source>
</evidence>
<dbReference type="PANTHER" id="PTHR19376">
    <property type="entry name" value="DNA-DIRECTED RNA POLYMERASE"/>
    <property type="match status" value="1"/>
</dbReference>
<comment type="catalytic activity">
    <reaction evidence="6">
        <text>RNA(n) + a ribonucleoside 5'-triphosphate = RNA(n+1) + diphosphate</text>
        <dbReference type="Rhea" id="RHEA:21248"/>
        <dbReference type="Rhea" id="RHEA-COMP:14527"/>
        <dbReference type="Rhea" id="RHEA-COMP:17342"/>
        <dbReference type="ChEBI" id="CHEBI:33019"/>
        <dbReference type="ChEBI" id="CHEBI:61557"/>
        <dbReference type="ChEBI" id="CHEBI:140395"/>
        <dbReference type="EC" id="2.7.7.6"/>
    </reaction>
</comment>
<keyword evidence="4" id="KW-0548">Nucleotidyltransferase</keyword>